<dbReference type="EMBL" id="LAZR01001079">
    <property type="protein sequence ID" value="KKN51097.1"/>
    <property type="molecule type" value="Genomic_DNA"/>
</dbReference>
<proteinExistence type="predicted"/>
<accession>A0A0F9RMS0</accession>
<protein>
    <submittedName>
        <fullName evidence="1">Uncharacterized protein</fullName>
    </submittedName>
</protein>
<comment type="caution">
    <text evidence="1">The sequence shown here is derived from an EMBL/GenBank/DDBJ whole genome shotgun (WGS) entry which is preliminary data.</text>
</comment>
<name>A0A0F9RMS0_9ZZZZ</name>
<reference evidence="1" key="1">
    <citation type="journal article" date="2015" name="Nature">
        <title>Complex archaea that bridge the gap between prokaryotes and eukaryotes.</title>
        <authorList>
            <person name="Spang A."/>
            <person name="Saw J.H."/>
            <person name="Jorgensen S.L."/>
            <person name="Zaremba-Niedzwiedzka K."/>
            <person name="Martijn J."/>
            <person name="Lind A.E."/>
            <person name="van Eijk R."/>
            <person name="Schleper C."/>
            <person name="Guy L."/>
            <person name="Ettema T.J."/>
        </authorList>
    </citation>
    <scope>NUCLEOTIDE SEQUENCE</scope>
</reference>
<gene>
    <name evidence="1" type="ORF">LCGC14_0626070</name>
</gene>
<dbReference type="AlphaFoldDB" id="A0A0F9RMS0"/>
<evidence type="ECO:0000313" key="1">
    <source>
        <dbReference type="EMBL" id="KKN51097.1"/>
    </source>
</evidence>
<sequence length="50" mass="5334">MGGNENGAQQSLKTAAALARLDERLKGLETSLTTAHGRIDKVQDLVREGI</sequence>
<organism evidence="1">
    <name type="scientific">marine sediment metagenome</name>
    <dbReference type="NCBI Taxonomy" id="412755"/>
    <lineage>
        <taxon>unclassified sequences</taxon>
        <taxon>metagenomes</taxon>
        <taxon>ecological metagenomes</taxon>
    </lineage>
</organism>